<feature type="domain" description="SH3b" evidence="9">
    <location>
        <begin position="22"/>
        <end position="89"/>
    </location>
</feature>
<evidence type="ECO:0000256" key="2">
    <source>
        <dbReference type="ARBA" id="ARBA00022692"/>
    </source>
</evidence>
<dbReference type="AlphaFoldDB" id="A0A829Y712"/>
<evidence type="ECO:0000256" key="1">
    <source>
        <dbReference type="ARBA" id="ARBA00004167"/>
    </source>
</evidence>
<feature type="coiled-coil region" evidence="6">
    <location>
        <begin position="95"/>
        <end position="188"/>
    </location>
</feature>
<keyword evidence="5 7" id="KW-0472">Membrane</keyword>
<comment type="caution">
    <text evidence="10">The sequence shown here is derived from an EMBL/GenBank/DDBJ whole genome shotgun (WGS) entry which is preliminary data.</text>
</comment>
<sequence>MLMLRKVLLALLLVLGPASAFAATMYISDELTVPLRRGPSNGHKIINAALPTGLALEVLGEDKAAGFTQVRTPNGTEGWLPTQYLVGQPVAKDRLAAATKRVEALEAQLKSTRDNYQDVRGARSEIEGKANELAKENQKLQTELAEIRRVSATAITQFEENKQLKASNASLTTQVTQLTDEVQDLKRNVMLRWLLSGGALVLIGLALGAWIKSRPKRSTWA</sequence>
<evidence type="ECO:0000256" key="4">
    <source>
        <dbReference type="ARBA" id="ARBA00022989"/>
    </source>
</evidence>
<keyword evidence="3 8" id="KW-0732">Signal</keyword>
<gene>
    <name evidence="10" type="ORF">GCM10011487_08330</name>
</gene>
<evidence type="ECO:0000256" key="5">
    <source>
        <dbReference type="ARBA" id="ARBA00023136"/>
    </source>
</evidence>
<keyword evidence="2 7" id="KW-0812">Transmembrane</keyword>
<evidence type="ECO:0000313" key="11">
    <source>
        <dbReference type="Proteomes" id="UP000445000"/>
    </source>
</evidence>
<evidence type="ECO:0000256" key="6">
    <source>
        <dbReference type="SAM" id="Coils"/>
    </source>
</evidence>
<dbReference type="EMBL" id="BLJN01000001">
    <property type="protein sequence ID" value="GFE78833.1"/>
    <property type="molecule type" value="Genomic_DNA"/>
</dbReference>
<evidence type="ECO:0000313" key="10">
    <source>
        <dbReference type="EMBL" id="GFE78833.1"/>
    </source>
</evidence>
<keyword evidence="6" id="KW-0175">Coiled coil</keyword>
<evidence type="ECO:0000256" key="8">
    <source>
        <dbReference type="SAM" id="SignalP"/>
    </source>
</evidence>
<dbReference type="PROSITE" id="PS51781">
    <property type="entry name" value="SH3B"/>
    <property type="match status" value="1"/>
</dbReference>
<dbReference type="GO" id="GO:0016020">
    <property type="term" value="C:membrane"/>
    <property type="evidence" value="ECO:0007669"/>
    <property type="project" value="UniProtKB-SubCell"/>
</dbReference>
<reference evidence="11" key="1">
    <citation type="submission" date="2020-01" db="EMBL/GenBank/DDBJ databases">
        <title>'Steroidobacter agaridevorans' sp. nov., agar-degrading bacteria isolated from rhizosphere soils.</title>
        <authorList>
            <person name="Ikenaga M."/>
            <person name="Kataoka M."/>
            <person name="Murouchi A."/>
            <person name="Katsuragi S."/>
            <person name="Sakai M."/>
        </authorList>
    </citation>
    <scope>NUCLEOTIDE SEQUENCE [LARGE SCALE GENOMIC DNA]</scope>
    <source>
        <strain evidence="11">YU21-B</strain>
    </source>
</reference>
<organism evidence="10 11">
    <name type="scientific">Steroidobacter agaridevorans</name>
    <dbReference type="NCBI Taxonomy" id="2695856"/>
    <lineage>
        <taxon>Bacteria</taxon>
        <taxon>Pseudomonadati</taxon>
        <taxon>Pseudomonadota</taxon>
        <taxon>Gammaproteobacteria</taxon>
        <taxon>Steroidobacterales</taxon>
        <taxon>Steroidobacteraceae</taxon>
        <taxon>Steroidobacter</taxon>
    </lineage>
</organism>
<dbReference type="SUPFAM" id="SSF90257">
    <property type="entry name" value="Myosin rod fragments"/>
    <property type="match status" value="1"/>
</dbReference>
<accession>A0A829Y712</accession>
<dbReference type="Gene3D" id="1.10.287.1490">
    <property type="match status" value="1"/>
</dbReference>
<name>A0A829Y712_9GAMM</name>
<feature type="signal peptide" evidence="8">
    <location>
        <begin position="1"/>
        <end position="22"/>
    </location>
</feature>
<dbReference type="Pfam" id="PF08239">
    <property type="entry name" value="SH3_3"/>
    <property type="match status" value="1"/>
</dbReference>
<dbReference type="Proteomes" id="UP000445000">
    <property type="component" value="Unassembled WGS sequence"/>
</dbReference>
<evidence type="ECO:0000256" key="3">
    <source>
        <dbReference type="ARBA" id="ARBA00022729"/>
    </source>
</evidence>
<proteinExistence type="predicted"/>
<keyword evidence="11" id="KW-1185">Reference proteome</keyword>
<evidence type="ECO:0000259" key="9">
    <source>
        <dbReference type="PROSITE" id="PS51781"/>
    </source>
</evidence>
<comment type="subcellular location">
    <subcellularLocation>
        <location evidence="1">Membrane</location>
        <topology evidence="1">Single-pass membrane protein</topology>
    </subcellularLocation>
</comment>
<feature type="transmembrane region" description="Helical" evidence="7">
    <location>
        <begin position="190"/>
        <end position="211"/>
    </location>
</feature>
<protein>
    <recommendedName>
        <fullName evidence="9">SH3b domain-containing protein</fullName>
    </recommendedName>
</protein>
<evidence type="ECO:0000256" key="7">
    <source>
        <dbReference type="SAM" id="Phobius"/>
    </source>
</evidence>
<dbReference type="Gene3D" id="2.30.30.40">
    <property type="entry name" value="SH3 Domains"/>
    <property type="match status" value="1"/>
</dbReference>
<feature type="chain" id="PRO_5032769222" description="SH3b domain-containing protein" evidence="8">
    <location>
        <begin position="23"/>
        <end position="221"/>
    </location>
</feature>
<dbReference type="InterPro" id="IPR003646">
    <property type="entry name" value="SH3-like_bac-type"/>
</dbReference>
<keyword evidence="4 7" id="KW-1133">Transmembrane helix</keyword>
<dbReference type="InterPro" id="IPR016476">
    <property type="entry name" value="SH3_dom_pro"/>
</dbReference>
<dbReference type="NCBIfam" id="TIGR04211">
    <property type="entry name" value="SH3_and_anchor"/>
    <property type="match status" value="1"/>
</dbReference>